<gene>
    <name evidence="3" type="ORF">Nepgr_018710</name>
</gene>
<proteinExistence type="predicted"/>
<keyword evidence="2" id="KW-0732">Signal</keyword>
<feature type="transmembrane region" description="Helical" evidence="1">
    <location>
        <begin position="28"/>
        <end position="46"/>
    </location>
</feature>
<keyword evidence="1" id="KW-1133">Transmembrane helix</keyword>
<protein>
    <submittedName>
        <fullName evidence="3">Uncharacterized protein</fullName>
    </submittedName>
</protein>
<dbReference type="EMBL" id="BSYO01000017">
    <property type="protein sequence ID" value="GMH16869.1"/>
    <property type="molecule type" value="Genomic_DNA"/>
</dbReference>
<accession>A0AAD3STW7</accession>
<keyword evidence="4" id="KW-1185">Reference proteome</keyword>
<organism evidence="3 4">
    <name type="scientific">Nepenthes gracilis</name>
    <name type="common">Slender pitcher plant</name>
    <dbReference type="NCBI Taxonomy" id="150966"/>
    <lineage>
        <taxon>Eukaryota</taxon>
        <taxon>Viridiplantae</taxon>
        <taxon>Streptophyta</taxon>
        <taxon>Embryophyta</taxon>
        <taxon>Tracheophyta</taxon>
        <taxon>Spermatophyta</taxon>
        <taxon>Magnoliopsida</taxon>
        <taxon>eudicotyledons</taxon>
        <taxon>Gunneridae</taxon>
        <taxon>Pentapetalae</taxon>
        <taxon>Caryophyllales</taxon>
        <taxon>Nepenthaceae</taxon>
        <taxon>Nepenthes</taxon>
    </lineage>
</organism>
<keyword evidence="1" id="KW-0812">Transmembrane</keyword>
<evidence type="ECO:0000256" key="1">
    <source>
        <dbReference type="SAM" id="Phobius"/>
    </source>
</evidence>
<evidence type="ECO:0000313" key="4">
    <source>
        <dbReference type="Proteomes" id="UP001279734"/>
    </source>
</evidence>
<evidence type="ECO:0000256" key="2">
    <source>
        <dbReference type="SAM" id="SignalP"/>
    </source>
</evidence>
<comment type="caution">
    <text evidence="3">The sequence shown here is derived from an EMBL/GenBank/DDBJ whole genome shotgun (WGS) entry which is preliminary data.</text>
</comment>
<reference evidence="3" key="1">
    <citation type="submission" date="2023-05" db="EMBL/GenBank/DDBJ databases">
        <title>Nepenthes gracilis genome sequencing.</title>
        <authorList>
            <person name="Fukushima K."/>
        </authorList>
    </citation>
    <scope>NUCLEOTIDE SEQUENCE</scope>
    <source>
        <strain evidence="3">SING2019-196</strain>
    </source>
</reference>
<keyword evidence="1" id="KW-0472">Membrane</keyword>
<dbReference type="Proteomes" id="UP001279734">
    <property type="component" value="Unassembled WGS sequence"/>
</dbReference>
<dbReference type="AlphaFoldDB" id="A0AAD3STW7"/>
<name>A0AAD3STW7_NEPGR</name>
<evidence type="ECO:0000313" key="3">
    <source>
        <dbReference type="EMBL" id="GMH16869.1"/>
    </source>
</evidence>
<feature type="chain" id="PRO_5042240484" evidence="2">
    <location>
        <begin position="19"/>
        <end position="66"/>
    </location>
</feature>
<sequence length="66" mass="6992">MYKTFLVLILALYLAVEGFVSWDSAGLLAAAASMGGLTLFWLAACADGTPTYTEVHQPKAGCNFGF</sequence>
<feature type="signal peptide" evidence="2">
    <location>
        <begin position="1"/>
        <end position="18"/>
    </location>
</feature>